<dbReference type="EMBL" id="SJPY01000010">
    <property type="protein sequence ID" value="TWU35289.1"/>
    <property type="molecule type" value="Genomic_DNA"/>
</dbReference>
<dbReference type="Gene3D" id="3.30.70.1290">
    <property type="entry name" value="Transposase IS200-like"/>
    <property type="match status" value="1"/>
</dbReference>
<feature type="domain" description="Transposase IS200-like" evidence="1">
    <location>
        <begin position="4"/>
        <end position="119"/>
    </location>
</feature>
<evidence type="ECO:0000313" key="3">
    <source>
        <dbReference type="Proteomes" id="UP000315471"/>
    </source>
</evidence>
<dbReference type="Pfam" id="PF01797">
    <property type="entry name" value="Y1_Tnp"/>
    <property type="match status" value="1"/>
</dbReference>
<dbReference type="AlphaFoldDB" id="A0A5C6DK91"/>
<dbReference type="InterPro" id="IPR002686">
    <property type="entry name" value="Transposase_17"/>
</dbReference>
<dbReference type="GO" id="GO:0006313">
    <property type="term" value="P:DNA transposition"/>
    <property type="evidence" value="ECO:0007669"/>
    <property type="project" value="InterPro"/>
</dbReference>
<accession>A0A5C6DK91</accession>
<dbReference type="GO" id="GO:0003677">
    <property type="term" value="F:DNA binding"/>
    <property type="evidence" value="ECO:0007669"/>
    <property type="project" value="InterPro"/>
</dbReference>
<sequence length="150" mass="17640">MASHQQLLYHIVFSTKERRLLLQDNLFRDHVWTYMAGVCTNLEGHALRIGGYFDHAHLLVRIPAKIAVADFVGRLKANTSKHINESRDAILKFRWQDGYGAFTVSPSKAADVIGYIDRQLEHHRKRTYKEEFLKMLQDHEVEFDPQYLWE</sequence>
<dbReference type="RefSeq" id="WP_146602469.1">
    <property type="nucleotide sequence ID" value="NZ_SJPY01000010.1"/>
</dbReference>
<dbReference type="InterPro" id="IPR036515">
    <property type="entry name" value="Transposase_17_sf"/>
</dbReference>
<protein>
    <submittedName>
        <fullName evidence="2">Transposase IS200 like protein</fullName>
    </submittedName>
</protein>
<evidence type="ECO:0000259" key="1">
    <source>
        <dbReference type="SMART" id="SM01321"/>
    </source>
</evidence>
<comment type="caution">
    <text evidence="2">The sequence shown here is derived from an EMBL/GenBank/DDBJ whole genome shotgun (WGS) entry which is preliminary data.</text>
</comment>
<name>A0A5C6DK91_9BACT</name>
<dbReference type="NCBIfam" id="NF033573">
    <property type="entry name" value="transpos_IS200"/>
    <property type="match status" value="1"/>
</dbReference>
<gene>
    <name evidence="2" type="ORF">Q31b_53850</name>
</gene>
<dbReference type="SMART" id="SM01321">
    <property type="entry name" value="Y1_Tnp"/>
    <property type="match status" value="1"/>
</dbReference>
<dbReference type="PANTHER" id="PTHR33360:SF2">
    <property type="entry name" value="TRANSPOSASE FOR INSERTION SEQUENCE ELEMENT IS200"/>
    <property type="match status" value="1"/>
</dbReference>
<dbReference type="OrthoDB" id="9798161at2"/>
<evidence type="ECO:0000313" key="2">
    <source>
        <dbReference type="EMBL" id="TWU35289.1"/>
    </source>
</evidence>
<reference evidence="2 3" key="1">
    <citation type="submission" date="2019-02" db="EMBL/GenBank/DDBJ databases">
        <title>Deep-cultivation of Planctomycetes and their phenomic and genomic characterization uncovers novel biology.</title>
        <authorList>
            <person name="Wiegand S."/>
            <person name="Jogler M."/>
            <person name="Boedeker C."/>
            <person name="Pinto D."/>
            <person name="Vollmers J."/>
            <person name="Rivas-Marin E."/>
            <person name="Kohn T."/>
            <person name="Peeters S.H."/>
            <person name="Heuer A."/>
            <person name="Rast P."/>
            <person name="Oberbeckmann S."/>
            <person name="Bunk B."/>
            <person name="Jeske O."/>
            <person name="Meyerdierks A."/>
            <person name="Storesund J.E."/>
            <person name="Kallscheuer N."/>
            <person name="Luecker S."/>
            <person name="Lage O.M."/>
            <person name="Pohl T."/>
            <person name="Merkel B.J."/>
            <person name="Hornburger P."/>
            <person name="Mueller R.-W."/>
            <person name="Bruemmer F."/>
            <person name="Labrenz M."/>
            <person name="Spormann A.M."/>
            <person name="Op Den Camp H."/>
            <person name="Overmann J."/>
            <person name="Amann R."/>
            <person name="Jetten M.S.M."/>
            <person name="Mascher T."/>
            <person name="Medema M.H."/>
            <person name="Devos D.P."/>
            <person name="Kaster A.-K."/>
            <person name="Ovreas L."/>
            <person name="Rohde M."/>
            <person name="Galperin M.Y."/>
            <person name="Jogler C."/>
        </authorList>
    </citation>
    <scope>NUCLEOTIDE SEQUENCE [LARGE SCALE GENOMIC DNA]</scope>
    <source>
        <strain evidence="2 3">Q31b</strain>
    </source>
</reference>
<proteinExistence type="predicted"/>
<dbReference type="PANTHER" id="PTHR33360">
    <property type="entry name" value="TRANSPOSASE FOR INSERTION SEQUENCE ELEMENT IS200"/>
    <property type="match status" value="1"/>
</dbReference>
<dbReference type="SUPFAM" id="SSF143422">
    <property type="entry name" value="Transposase IS200-like"/>
    <property type="match status" value="1"/>
</dbReference>
<dbReference type="GO" id="GO:0004803">
    <property type="term" value="F:transposase activity"/>
    <property type="evidence" value="ECO:0007669"/>
    <property type="project" value="InterPro"/>
</dbReference>
<dbReference type="Proteomes" id="UP000315471">
    <property type="component" value="Unassembled WGS sequence"/>
</dbReference>
<organism evidence="2 3">
    <name type="scientific">Novipirellula aureliae</name>
    <dbReference type="NCBI Taxonomy" id="2527966"/>
    <lineage>
        <taxon>Bacteria</taxon>
        <taxon>Pseudomonadati</taxon>
        <taxon>Planctomycetota</taxon>
        <taxon>Planctomycetia</taxon>
        <taxon>Pirellulales</taxon>
        <taxon>Pirellulaceae</taxon>
        <taxon>Novipirellula</taxon>
    </lineage>
</organism>
<keyword evidence="3" id="KW-1185">Reference proteome</keyword>